<reference evidence="1 2" key="1">
    <citation type="journal article" date="2001" name="J. Virol.">
        <title>Genome sequence of a baculovirus pathogenic for Culex nigripalpus.</title>
        <authorList>
            <person name="Afonso C.L."/>
            <person name="Tulman E.R."/>
            <person name="Lu Z."/>
            <person name="Balinsky C.A."/>
            <person name="Moser B.A."/>
            <person name="Becnel J.J."/>
            <person name="Rock D.L."/>
            <person name="Kutish G.F."/>
        </authorList>
    </citation>
    <scope>NUCLEOTIDE SEQUENCE [LARGE SCALE GENOMIC DNA]</scope>
    <source>
        <strain evidence="2">Isolate Florida/1997</strain>
    </source>
</reference>
<name>Q919K0_NPVCO</name>
<dbReference type="RefSeq" id="NP_203380.1">
    <property type="nucleotide sequence ID" value="NC_003084.1"/>
</dbReference>
<accession>Q919K0</accession>
<gene>
    <name evidence="1" type="primary">CUN076</name>
</gene>
<dbReference type="Proteomes" id="UP000006635">
    <property type="component" value="Segment"/>
</dbReference>
<protein>
    <submittedName>
        <fullName evidence="1">Uncharacterized protein</fullName>
    </submittedName>
</protein>
<organism evidence="1 2">
    <name type="scientific">Culex nigripalpus nucleopolyhedrovirus (isolate Florida/1997)</name>
    <name type="common">CuniNPV</name>
    <dbReference type="NCBI Taxonomy" id="645993"/>
    <lineage>
        <taxon>Viruses</taxon>
        <taxon>Viruses incertae sedis</taxon>
        <taxon>Naldaviricetes</taxon>
        <taxon>Lefavirales</taxon>
        <taxon>Baculoviridae</taxon>
        <taxon>Deltabaculovirus</taxon>
    </lineage>
</organism>
<dbReference type="KEGG" id="vg:921952"/>
<dbReference type="GeneID" id="921952"/>
<evidence type="ECO:0000313" key="1">
    <source>
        <dbReference type="EMBL" id="AAK94154.1"/>
    </source>
</evidence>
<keyword evidence="2" id="KW-1185">Reference proteome</keyword>
<organismHost>
    <name type="scientific">Culex nigripalpus</name>
    <dbReference type="NCBI Taxonomy" id="42429"/>
</organismHost>
<evidence type="ECO:0000313" key="2">
    <source>
        <dbReference type="Proteomes" id="UP000006635"/>
    </source>
</evidence>
<dbReference type="EMBL" id="AF403738">
    <property type="protein sequence ID" value="AAK94154.1"/>
    <property type="molecule type" value="Genomic_DNA"/>
</dbReference>
<proteinExistence type="predicted"/>
<sequence length="110" mass="12341">MITVQFVAFERKGGRREYVASSRSPIKVPVQYLGGEHIGMVSMTLNNHNYGVIEVNKEQYLVVSSSKLPTEIPPNKRWPNADGSPRCVHLNGTTVIFFHLNNSHSEIGFN</sequence>